<name>A0A218VVZ5_PUNGR</name>
<dbReference type="Pfam" id="PF02365">
    <property type="entry name" value="NAM"/>
    <property type="match status" value="1"/>
</dbReference>
<organism evidence="9 10">
    <name type="scientific">Punica granatum</name>
    <name type="common">Pomegranate</name>
    <dbReference type="NCBI Taxonomy" id="22663"/>
    <lineage>
        <taxon>Eukaryota</taxon>
        <taxon>Viridiplantae</taxon>
        <taxon>Streptophyta</taxon>
        <taxon>Embryophyta</taxon>
        <taxon>Tracheophyta</taxon>
        <taxon>Spermatophyta</taxon>
        <taxon>Magnoliopsida</taxon>
        <taxon>eudicotyledons</taxon>
        <taxon>Gunneridae</taxon>
        <taxon>Pentapetalae</taxon>
        <taxon>rosids</taxon>
        <taxon>malvids</taxon>
        <taxon>Myrtales</taxon>
        <taxon>Lythraceae</taxon>
        <taxon>Punica</taxon>
    </lineage>
</organism>
<keyword evidence="3" id="KW-0238">DNA-binding</keyword>
<feature type="domain" description="NAC" evidence="8">
    <location>
        <begin position="4"/>
        <end position="166"/>
    </location>
</feature>
<evidence type="ECO:0000313" key="10">
    <source>
        <dbReference type="Proteomes" id="UP000197138"/>
    </source>
</evidence>
<evidence type="ECO:0000259" key="8">
    <source>
        <dbReference type="PROSITE" id="PS51005"/>
    </source>
</evidence>
<comment type="caution">
    <text evidence="9">The sequence shown here is derived from an EMBL/GenBank/DDBJ whole genome shotgun (WGS) entry which is preliminary data.</text>
</comment>
<evidence type="ECO:0000256" key="2">
    <source>
        <dbReference type="ARBA" id="ARBA00023015"/>
    </source>
</evidence>
<proteinExistence type="predicted"/>
<dbReference type="GO" id="GO:0005634">
    <property type="term" value="C:nucleus"/>
    <property type="evidence" value="ECO:0007669"/>
    <property type="project" value="UniProtKB-SubCell"/>
</dbReference>
<keyword evidence="4" id="KW-0804">Transcription</keyword>
<evidence type="ECO:0000256" key="1">
    <source>
        <dbReference type="ARBA" id="ARBA00004123"/>
    </source>
</evidence>
<comment type="subcellular location">
    <subcellularLocation>
        <location evidence="1">Nucleus</location>
    </subcellularLocation>
</comment>
<dbReference type="InterPro" id="IPR036093">
    <property type="entry name" value="NAC_dom_sf"/>
</dbReference>
<dbReference type="GO" id="GO:0003677">
    <property type="term" value="F:DNA binding"/>
    <property type="evidence" value="ECO:0007669"/>
    <property type="project" value="UniProtKB-KW"/>
</dbReference>
<dbReference type="AlphaFoldDB" id="A0A218VVZ5"/>
<dbReference type="PANTHER" id="PTHR31989">
    <property type="entry name" value="NAC DOMAIN-CONTAINING PROTEIN 82-RELATED"/>
    <property type="match status" value="1"/>
</dbReference>
<keyword evidence="7" id="KW-0812">Transmembrane</keyword>
<dbReference type="Proteomes" id="UP000197138">
    <property type="component" value="Unassembled WGS sequence"/>
</dbReference>
<protein>
    <recommendedName>
        <fullName evidence="8">NAC domain-containing protein</fullName>
    </recommendedName>
</protein>
<evidence type="ECO:0000256" key="3">
    <source>
        <dbReference type="ARBA" id="ARBA00023125"/>
    </source>
</evidence>
<evidence type="ECO:0000256" key="7">
    <source>
        <dbReference type="SAM" id="Phobius"/>
    </source>
</evidence>
<evidence type="ECO:0000256" key="4">
    <source>
        <dbReference type="ARBA" id="ARBA00023163"/>
    </source>
</evidence>
<keyword evidence="2" id="KW-0805">Transcription regulation</keyword>
<keyword evidence="7" id="KW-1133">Transmembrane helix</keyword>
<dbReference type="SUPFAM" id="SSF101941">
    <property type="entry name" value="NAC domain"/>
    <property type="match status" value="1"/>
</dbReference>
<feature type="region of interest" description="Disordered" evidence="6">
    <location>
        <begin position="169"/>
        <end position="201"/>
    </location>
</feature>
<accession>A0A218VVZ5</accession>
<evidence type="ECO:0000313" key="9">
    <source>
        <dbReference type="EMBL" id="OWM64744.1"/>
    </source>
</evidence>
<dbReference type="InterPro" id="IPR003441">
    <property type="entry name" value="NAC-dom"/>
</dbReference>
<dbReference type="GO" id="GO:0006355">
    <property type="term" value="P:regulation of DNA-templated transcription"/>
    <property type="evidence" value="ECO:0007669"/>
    <property type="project" value="InterPro"/>
</dbReference>
<dbReference type="Gene3D" id="2.170.150.80">
    <property type="entry name" value="NAC domain"/>
    <property type="match status" value="1"/>
</dbReference>
<feature type="compositionally biased region" description="Polar residues" evidence="6">
    <location>
        <begin position="170"/>
        <end position="184"/>
    </location>
</feature>
<dbReference type="PROSITE" id="PS51005">
    <property type="entry name" value="NAC"/>
    <property type="match status" value="1"/>
</dbReference>
<sequence>MEPEIVGLRFNPTPVQLVNYHLKRKLQMINDEDWCLIPEVNIYEYDPGDLGAVYNEKSCKRSTSSDSFFFCPQKRRNTNSGNPRKCSYLRKAGKGYWKETSTKQSIKDEETGETIGTKRIYSFYYGNQNDHRKTEWALHEYHLNAAVADNTIPDPTAFVLCHIKKKKSRQQANSKNQQTLSSDSPRGEAEADASASTVTPDISEEIAEGSALVMEGPQWTVAEQSPIISRAPSGEHDHTYEFSYDPINCFMYGHLENHLGGQEIFPEAAFHGKETMESGTVQTVMRITDWQDDTMRGACDSREGNFASGNSDDDDFNPDVFVNFCGIGNIHETVLRNGNGGTAYRIFSRQSFSLSSERDTFLVRVYFLFEAVLVLYIHFLQVCRSDVMRHYNFLLDSCNFSERLRILLHEL</sequence>
<dbReference type="EMBL" id="MTKT01005739">
    <property type="protein sequence ID" value="OWM64744.1"/>
    <property type="molecule type" value="Genomic_DNA"/>
</dbReference>
<keyword evidence="7" id="KW-0472">Membrane</keyword>
<gene>
    <name evidence="9" type="ORF">CDL15_Pgr028461</name>
</gene>
<evidence type="ECO:0000256" key="6">
    <source>
        <dbReference type="SAM" id="MobiDB-lite"/>
    </source>
</evidence>
<evidence type="ECO:0000256" key="5">
    <source>
        <dbReference type="ARBA" id="ARBA00023242"/>
    </source>
</evidence>
<reference evidence="10" key="1">
    <citation type="journal article" date="2017" name="Plant J.">
        <title>The pomegranate (Punica granatum L.) genome and the genomics of punicalagin biosynthesis.</title>
        <authorList>
            <person name="Qin G."/>
            <person name="Xu C."/>
            <person name="Ming R."/>
            <person name="Tang H."/>
            <person name="Guyot R."/>
            <person name="Kramer E.M."/>
            <person name="Hu Y."/>
            <person name="Yi X."/>
            <person name="Qi Y."/>
            <person name="Xu X."/>
            <person name="Gao Z."/>
            <person name="Pan H."/>
            <person name="Jian J."/>
            <person name="Tian Y."/>
            <person name="Yue Z."/>
            <person name="Xu Y."/>
        </authorList>
    </citation>
    <scope>NUCLEOTIDE SEQUENCE [LARGE SCALE GENOMIC DNA]</scope>
    <source>
        <strain evidence="10">cv. Dabenzi</strain>
    </source>
</reference>
<keyword evidence="5" id="KW-0539">Nucleus</keyword>
<feature type="transmembrane region" description="Helical" evidence="7">
    <location>
        <begin position="361"/>
        <end position="380"/>
    </location>
</feature>